<dbReference type="Proteomes" id="UP001159364">
    <property type="component" value="Linkage Group LG11"/>
</dbReference>
<dbReference type="InterPro" id="IPR051504">
    <property type="entry name" value="Plant_metabolite_acyltrans"/>
</dbReference>
<proteinExistence type="predicted"/>
<dbReference type="SUPFAM" id="SSF52777">
    <property type="entry name" value="CoA-dependent acyltransferases"/>
    <property type="match status" value="2"/>
</dbReference>
<organism evidence="3 4">
    <name type="scientific">Erythroxylum novogranatense</name>
    <dbReference type="NCBI Taxonomy" id="1862640"/>
    <lineage>
        <taxon>Eukaryota</taxon>
        <taxon>Viridiplantae</taxon>
        <taxon>Streptophyta</taxon>
        <taxon>Embryophyta</taxon>
        <taxon>Tracheophyta</taxon>
        <taxon>Spermatophyta</taxon>
        <taxon>Magnoliopsida</taxon>
        <taxon>eudicotyledons</taxon>
        <taxon>Gunneridae</taxon>
        <taxon>Pentapetalae</taxon>
        <taxon>rosids</taxon>
        <taxon>fabids</taxon>
        <taxon>Malpighiales</taxon>
        <taxon>Erythroxylaceae</taxon>
        <taxon>Erythroxylum</taxon>
    </lineage>
</organism>
<keyword evidence="2" id="KW-0012">Acyltransferase</keyword>
<dbReference type="PANTHER" id="PTHR31625">
    <property type="match status" value="1"/>
</dbReference>
<accession>A0AAV8SGJ1</accession>
<evidence type="ECO:0000256" key="2">
    <source>
        <dbReference type="ARBA" id="ARBA00023315"/>
    </source>
</evidence>
<dbReference type="Gene3D" id="3.30.559.10">
    <property type="entry name" value="Chloramphenicol acetyltransferase-like domain"/>
    <property type="match status" value="2"/>
</dbReference>
<reference evidence="3 4" key="1">
    <citation type="submission" date="2021-09" db="EMBL/GenBank/DDBJ databases">
        <title>Genomic insights and catalytic innovation underlie evolution of tropane alkaloids biosynthesis.</title>
        <authorList>
            <person name="Wang Y.-J."/>
            <person name="Tian T."/>
            <person name="Huang J.-P."/>
            <person name="Huang S.-X."/>
        </authorList>
    </citation>
    <scope>NUCLEOTIDE SEQUENCE [LARGE SCALE GENOMIC DNA]</scope>
    <source>
        <strain evidence="3">KIB-2018</strain>
        <tissue evidence="3">Leaf</tissue>
    </source>
</reference>
<dbReference type="EMBL" id="JAIWQS010000011">
    <property type="protein sequence ID" value="KAJ8751145.1"/>
    <property type="molecule type" value="Genomic_DNA"/>
</dbReference>
<dbReference type="AlphaFoldDB" id="A0AAV8SGJ1"/>
<keyword evidence="4" id="KW-1185">Reference proteome</keyword>
<evidence type="ECO:0000313" key="3">
    <source>
        <dbReference type="EMBL" id="KAJ8751145.1"/>
    </source>
</evidence>
<evidence type="ECO:0000256" key="1">
    <source>
        <dbReference type="ARBA" id="ARBA00022679"/>
    </source>
</evidence>
<dbReference type="InterPro" id="IPR023213">
    <property type="entry name" value="CAT-like_dom_sf"/>
</dbReference>
<dbReference type="GO" id="GO:0016747">
    <property type="term" value="F:acyltransferase activity, transferring groups other than amino-acyl groups"/>
    <property type="evidence" value="ECO:0007669"/>
    <property type="project" value="UniProtKB-ARBA"/>
</dbReference>
<protein>
    <recommendedName>
        <fullName evidence="5">Phenolic glucoside malonyltransferase 1-like</fullName>
    </recommendedName>
</protein>
<dbReference type="Pfam" id="PF02458">
    <property type="entry name" value="Transferase"/>
    <property type="match status" value="1"/>
</dbReference>
<sequence length="470" mass="52285">MSTQILEVCQVAPGDKSPESAAEFSLPLTFFDTLWFQVPPVERIFFYQITELNPAYFTSIVVPKLKQSLSQTLLHFLPLAGRLTWPTDSPKPIIIYTPNDTVSLSVAESNADFDFLSSNGVKEAAELRPFIPQLPSSDTVSSPIALQVTAFPDKGFCIAVNSHHAILDGRSTTLFIKAWAYICKQLLKEQNPPILPPELAPFLDRTVIKDVARLQTVFLNQWAEVNRSMLGNESNPRCLKLRQNIFAPQNVVRSTFQLNRDDIKRLREKVLSQLEAINKEETDVVKSTPPIHLSSFVLTCAYTSICMLKARQEDGNTRIYFGFTADVRKRLDPPVPNNYFGNCVTGKFFAAEATIFMEENYGLAKTVLRISNAIKELERGPLDGMEKMLPLFFTIKPGNCITVAGSTQFQVYSCDFGWGRPKKVDITSIDKTGAIALSEASDGLGGVEIGLALKRHETEAFTSLFVKGLA</sequence>
<name>A0AAV8SGJ1_9ROSI</name>
<evidence type="ECO:0008006" key="5">
    <source>
        <dbReference type="Google" id="ProtNLM"/>
    </source>
</evidence>
<gene>
    <name evidence="3" type="ORF">K2173_016326</name>
</gene>
<evidence type="ECO:0000313" key="4">
    <source>
        <dbReference type="Proteomes" id="UP001159364"/>
    </source>
</evidence>
<comment type="caution">
    <text evidence="3">The sequence shown here is derived from an EMBL/GenBank/DDBJ whole genome shotgun (WGS) entry which is preliminary data.</text>
</comment>
<keyword evidence="1" id="KW-0808">Transferase</keyword>